<comment type="caution">
    <text evidence="5">The sequence shown here is derived from an EMBL/GenBank/DDBJ whole genome shotgun (WGS) entry which is preliminary data.</text>
</comment>
<comment type="similarity">
    <text evidence="1">Belongs to the plant LTP family.</text>
</comment>
<feature type="signal peptide" evidence="3">
    <location>
        <begin position="1"/>
        <end position="24"/>
    </location>
</feature>
<dbReference type="InterPro" id="IPR036312">
    <property type="entry name" value="Bifun_inhib/LTP/seed_sf"/>
</dbReference>
<dbReference type="Gene3D" id="1.10.110.10">
    <property type="entry name" value="Plant lipid-transfer and hydrophobic proteins"/>
    <property type="match status" value="1"/>
</dbReference>
<dbReference type="EMBL" id="JAAARO010000004">
    <property type="protein sequence ID" value="KAF5748878.1"/>
    <property type="molecule type" value="Genomic_DNA"/>
</dbReference>
<dbReference type="GO" id="GO:0006869">
    <property type="term" value="P:lipid transport"/>
    <property type="evidence" value="ECO:0007669"/>
    <property type="project" value="InterPro"/>
</dbReference>
<sequence length="119" mass="13124">MQTTVTCRFLVLAVTYLFLLATLGARVGSRISPDVFECNRVAPVVRDCYAYLSGNDKKPSEPCCSGAKMIMEMASEPGKKFLGCKCFKEEDSYLSNINQNEMLELSKGCNMNLTPLSCS</sequence>
<dbReference type="InterPro" id="IPR000528">
    <property type="entry name" value="Plant_nsLTP"/>
</dbReference>
<dbReference type="InParanoid" id="A0A7J7DR75"/>
<name>A0A7J7DR75_TRIWF</name>
<dbReference type="PANTHER" id="PTHR33076">
    <property type="entry name" value="NON-SPECIFIC LIPID-TRANSFER PROTEIN 2-RELATED"/>
    <property type="match status" value="1"/>
</dbReference>
<evidence type="ECO:0000313" key="5">
    <source>
        <dbReference type="EMBL" id="KAF5748878.1"/>
    </source>
</evidence>
<dbReference type="GO" id="GO:0008289">
    <property type="term" value="F:lipid binding"/>
    <property type="evidence" value="ECO:0007669"/>
    <property type="project" value="InterPro"/>
</dbReference>
<protein>
    <recommendedName>
        <fullName evidence="4">Bifunctional inhibitor/plant lipid transfer protein/seed storage helical domain-containing protein</fullName>
    </recommendedName>
</protein>
<evidence type="ECO:0000256" key="1">
    <source>
        <dbReference type="ARBA" id="ARBA00009748"/>
    </source>
</evidence>
<dbReference type="PRINTS" id="PR00382">
    <property type="entry name" value="LIPIDTRNSFER"/>
</dbReference>
<accession>A0A7J7DR75</accession>
<evidence type="ECO:0000256" key="3">
    <source>
        <dbReference type="SAM" id="SignalP"/>
    </source>
</evidence>
<keyword evidence="6" id="KW-1185">Reference proteome</keyword>
<dbReference type="AlphaFoldDB" id="A0A7J7DR75"/>
<reference evidence="5 6" key="1">
    <citation type="journal article" date="2020" name="Nat. Commun.">
        <title>Genome of Tripterygium wilfordii and identification of cytochrome P450 involved in triptolide biosynthesis.</title>
        <authorList>
            <person name="Tu L."/>
            <person name="Su P."/>
            <person name="Zhang Z."/>
            <person name="Gao L."/>
            <person name="Wang J."/>
            <person name="Hu T."/>
            <person name="Zhou J."/>
            <person name="Zhang Y."/>
            <person name="Zhao Y."/>
            <person name="Liu Y."/>
            <person name="Song Y."/>
            <person name="Tong Y."/>
            <person name="Lu Y."/>
            <person name="Yang J."/>
            <person name="Xu C."/>
            <person name="Jia M."/>
            <person name="Peters R.J."/>
            <person name="Huang L."/>
            <person name="Gao W."/>
        </authorList>
    </citation>
    <scope>NUCLEOTIDE SEQUENCE [LARGE SCALE GENOMIC DNA]</scope>
    <source>
        <strain evidence="6">cv. XIE 37</strain>
        <tissue evidence="5">Leaf</tissue>
    </source>
</reference>
<dbReference type="InterPro" id="IPR016140">
    <property type="entry name" value="Bifunc_inhib/LTP/seed_store"/>
</dbReference>
<dbReference type="Pfam" id="PF14368">
    <property type="entry name" value="LTP_2"/>
    <property type="match status" value="1"/>
</dbReference>
<feature type="domain" description="Bifunctional inhibitor/plant lipid transfer protein/seed storage helical" evidence="4">
    <location>
        <begin position="36"/>
        <end position="118"/>
    </location>
</feature>
<dbReference type="OrthoDB" id="1862539at2759"/>
<evidence type="ECO:0000259" key="4">
    <source>
        <dbReference type="Pfam" id="PF14368"/>
    </source>
</evidence>
<proteinExistence type="inferred from homology"/>
<dbReference type="SUPFAM" id="SSF47699">
    <property type="entry name" value="Bifunctional inhibitor/lipid-transfer protein/seed storage 2S albumin"/>
    <property type="match status" value="1"/>
</dbReference>
<gene>
    <name evidence="5" type="ORF">HS088_TW04G00839</name>
</gene>
<organism evidence="5 6">
    <name type="scientific">Tripterygium wilfordii</name>
    <name type="common">Thunder God vine</name>
    <dbReference type="NCBI Taxonomy" id="458696"/>
    <lineage>
        <taxon>Eukaryota</taxon>
        <taxon>Viridiplantae</taxon>
        <taxon>Streptophyta</taxon>
        <taxon>Embryophyta</taxon>
        <taxon>Tracheophyta</taxon>
        <taxon>Spermatophyta</taxon>
        <taxon>Magnoliopsida</taxon>
        <taxon>eudicotyledons</taxon>
        <taxon>Gunneridae</taxon>
        <taxon>Pentapetalae</taxon>
        <taxon>rosids</taxon>
        <taxon>fabids</taxon>
        <taxon>Celastrales</taxon>
        <taxon>Celastraceae</taxon>
        <taxon>Tripterygium</taxon>
    </lineage>
</organism>
<feature type="chain" id="PRO_5029888472" description="Bifunctional inhibitor/plant lipid transfer protein/seed storage helical domain-containing protein" evidence="3">
    <location>
        <begin position="25"/>
        <end position="119"/>
    </location>
</feature>
<dbReference type="Proteomes" id="UP000593562">
    <property type="component" value="Unassembled WGS sequence"/>
</dbReference>
<keyword evidence="2" id="KW-1015">Disulfide bond</keyword>
<keyword evidence="3" id="KW-0732">Signal</keyword>
<evidence type="ECO:0000313" key="6">
    <source>
        <dbReference type="Proteomes" id="UP000593562"/>
    </source>
</evidence>
<evidence type="ECO:0000256" key="2">
    <source>
        <dbReference type="ARBA" id="ARBA00023157"/>
    </source>
</evidence>